<dbReference type="GO" id="GO:0009243">
    <property type="term" value="P:O antigen biosynthetic process"/>
    <property type="evidence" value="ECO:0007669"/>
    <property type="project" value="UniProtKB-UniPathway"/>
</dbReference>
<dbReference type="AlphaFoldDB" id="F6DD08"/>
<dbReference type="eggNOG" id="COG1091">
    <property type="taxonomic scope" value="Bacteria"/>
</dbReference>
<comment type="catalytic activity">
    <reaction evidence="5 6">
        <text>dTDP-beta-L-rhamnose + NADP(+) = dTDP-4-dehydro-beta-L-rhamnose + NADPH + H(+)</text>
        <dbReference type="Rhea" id="RHEA:21796"/>
        <dbReference type="ChEBI" id="CHEBI:15378"/>
        <dbReference type="ChEBI" id="CHEBI:57510"/>
        <dbReference type="ChEBI" id="CHEBI:57783"/>
        <dbReference type="ChEBI" id="CHEBI:58349"/>
        <dbReference type="ChEBI" id="CHEBI:62830"/>
        <dbReference type="EC" id="1.1.1.133"/>
    </reaction>
</comment>
<dbReference type="Pfam" id="PF04321">
    <property type="entry name" value="RmlD_sub_bind"/>
    <property type="match status" value="2"/>
</dbReference>
<dbReference type="CDD" id="cd05254">
    <property type="entry name" value="dTDP_HR_like_SDR_e"/>
    <property type="match status" value="1"/>
</dbReference>
<dbReference type="STRING" id="717773.Thicy_0977"/>
<organism evidence="9 10">
    <name type="scientific">Thiomicrospira cyclica (strain DSM 14477 / JCM 11371 / ALM1)</name>
    <name type="common">Thioalkalimicrobium cyclicum</name>
    <dbReference type="NCBI Taxonomy" id="717773"/>
    <lineage>
        <taxon>Bacteria</taxon>
        <taxon>Pseudomonadati</taxon>
        <taxon>Pseudomonadota</taxon>
        <taxon>Gammaproteobacteria</taxon>
        <taxon>Thiotrichales</taxon>
        <taxon>Piscirickettsiaceae</taxon>
        <taxon>Thiomicrospira</taxon>
    </lineage>
</organism>
<proteinExistence type="inferred from homology"/>
<comment type="pathway">
    <text evidence="1 6">Carbohydrate biosynthesis; dTDP-L-rhamnose biosynthesis.</text>
</comment>
<dbReference type="PANTHER" id="PTHR10491:SF4">
    <property type="entry name" value="METHIONINE ADENOSYLTRANSFERASE 2 SUBUNIT BETA"/>
    <property type="match status" value="1"/>
</dbReference>
<evidence type="ECO:0000259" key="8">
    <source>
        <dbReference type="Pfam" id="PF04321"/>
    </source>
</evidence>
<reference evidence="9 10" key="1">
    <citation type="submission" date="2011-05" db="EMBL/GenBank/DDBJ databases">
        <title>Complete sequence of Thioalkalimicrobium cyclicum ALM1.</title>
        <authorList>
            <consortium name="US DOE Joint Genome Institute"/>
            <person name="Lucas S."/>
            <person name="Han J."/>
            <person name="Lapidus A."/>
            <person name="Cheng J.-F."/>
            <person name="Goodwin L."/>
            <person name="Pitluck S."/>
            <person name="Peters L."/>
            <person name="Mikhailova N."/>
            <person name="Davenport K."/>
            <person name="Han C."/>
            <person name="Tapia R."/>
            <person name="Land M."/>
            <person name="Hauser L."/>
            <person name="Kyrpides N."/>
            <person name="Ivanova N."/>
            <person name="Pagani I."/>
            <person name="Kappler U."/>
            <person name="Woyke T."/>
        </authorList>
    </citation>
    <scope>NUCLEOTIDE SEQUENCE [LARGE SCALE GENOMIC DNA]</scope>
    <source>
        <strain evidence="10">DSM 14477 / JCM 11371 / ALM1</strain>
    </source>
</reference>
<feature type="domain" description="RmlD-like substrate binding" evidence="8">
    <location>
        <begin position="15"/>
        <end position="221"/>
    </location>
</feature>
<evidence type="ECO:0000256" key="2">
    <source>
        <dbReference type="ARBA" id="ARBA00010944"/>
    </source>
</evidence>
<evidence type="ECO:0000256" key="4">
    <source>
        <dbReference type="ARBA" id="ARBA00017099"/>
    </source>
</evidence>
<dbReference type="SUPFAM" id="SSF51735">
    <property type="entry name" value="NAD(P)-binding Rossmann-fold domains"/>
    <property type="match status" value="2"/>
</dbReference>
<protein>
    <recommendedName>
        <fullName evidence="4 6">dTDP-4-dehydrorhamnose reductase</fullName>
        <ecNumber evidence="3 6">1.1.1.133</ecNumber>
    </recommendedName>
</protein>
<keyword evidence="10" id="KW-1185">Reference proteome</keyword>
<comment type="similarity">
    <text evidence="2 6">Belongs to the dTDP-4-dehydrorhamnose reductase family.</text>
</comment>
<dbReference type="UniPathway" id="UPA00124"/>
<dbReference type="UniPathway" id="UPA00281"/>
<evidence type="ECO:0000313" key="10">
    <source>
        <dbReference type="Proteomes" id="UP000009232"/>
    </source>
</evidence>
<feature type="region of interest" description="Disordered" evidence="7">
    <location>
        <begin position="224"/>
        <end position="260"/>
    </location>
</feature>
<evidence type="ECO:0000256" key="5">
    <source>
        <dbReference type="ARBA" id="ARBA00048200"/>
    </source>
</evidence>
<comment type="cofactor">
    <cofactor evidence="6">
        <name>Mg(2+)</name>
        <dbReference type="ChEBI" id="CHEBI:18420"/>
    </cofactor>
    <text evidence="6">Binds 1 Mg(2+) ion per monomer.</text>
</comment>
<dbReference type="GO" id="GO:0005829">
    <property type="term" value="C:cytosol"/>
    <property type="evidence" value="ECO:0007669"/>
    <property type="project" value="TreeGrafter"/>
</dbReference>
<evidence type="ECO:0000256" key="6">
    <source>
        <dbReference type="RuleBase" id="RU364082"/>
    </source>
</evidence>
<keyword evidence="6" id="KW-0521">NADP</keyword>
<dbReference type="InterPro" id="IPR036291">
    <property type="entry name" value="NAD(P)-bd_dom_sf"/>
</dbReference>
<dbReference type="KEGG" id="tcy:Thicy_0977"/>
<comment type="function">
    <text evidence="6">Catalyzes the reduction of dTDP-6-deoxy-L-lyxo-4-hexulose to yield dTDP-L-rhamnose.</text>
</comment>
<dbReference type="EC" id="1.1.1.133" evidence="3 6"/>
<dbReference type="PANTHER" id="PTHR10491">
    <property type="entry name" value="DTDP-4-DEHYDRORHAMNOSE REDUCTASE"/>
    <property type="match status" value="1"/>
</dbReference>
<dbReference type="GO" id="GO:0019305">
    <property type="term" value="P:dTDP-rhamnose biosynthetic process"/>
    <property type="evidence" value="ECO:0007669"/>
    <property type="project" value="UniProtKB-UniPathway"/>
</dbReference>
<gene>
    <name evidence="9" type="ordered locus">Thicy_0977</name>
</gene>
<evidence type="ECO:0000256" key="3">
    <source>
        <dbReference type="ARBA" id="ARBA00012929"/>
    </source>
</evidence>
<dbReference type="InterPro" id="IPR005913">
    <property type="entry name" value="dTDP_dehydrorham_reduct"/>
</dbReference>
<evidence type="ECO:0000256" key="7">
    <source>
        <dbReference type="SAM" id="MobiDB-lite"/>
    </source>
</evidence>
<dbReference type="Gene3D" id="3.40.50.720">
    <property type="entry name" value="NAD(P)-binding Rossmann-like Domain"/>
    <property type="match status" value="1"/>
</dbReference>
<dbReference type="GO" id="GO:0008831">
    <property type="term" value="F:dTDP-4-dehydrorhamnose reductase activity"/>
    <property type="evidence" value="ECO:0007669"/>
    <property type="project" value="UniProtKB-EC"/>
</dbReference>
<dbReference type="EMBL" id="CP002776">
    <property type="protein sequence ID" value="AEG31744.1"/>
    <property type="molecule type" value="Genomic_DNA"/>
</dbReference>
<dbReference type="Gene3D" id="3.90.25.10">
    <property type="entry name" value="UDP-galactose 4-epimerase, domain 1"/>
    <property type="match status" value="1"/>
</dbReference>
<sequence>MTNSFYNRSNADKPILVIGQHGQLGQSLQKLVRDGSDLLTMSAGADFRFVGRDALDLSSNASILGYFADKDFGAIINCAAYTAVDKAESNAQLAEQINHLAVAQLGAIAQQQSIPLIHISTDYVFNGQACRPYLEANLTAPINVYGATKQRGEQAVIVSGCRGAIIRTSWLYSEFGHNFVKTLLRLGREQDSVNVVADQIGSPTYASDLARVILSLLQHPDNLTAHPDSFPGHSGSSPAHSDSSPRHSGEGRNLPNPKMLKHIPHDKGVSIYHYSNKGACSWYDFAKAILELSNSDCKINPIESKDYPTPATRPSYSLLDTTKIKQALPDLVIRHWRDALQTCLNELEPKP</sequence>
<evidence type="ECO:0000313" key="9">
    <source>
        <dbReference type="EMBL" id="AEG31744.1"/>
    </source>
</evidence>
<dbReference type="HOGENOM" id="CLU_045518_1_2_6"/>
<dbReference type="Proteomes" id="UP000009232">
    <property type="component" value="Chromosome"/>
</dbReference>
<dbReference type="OrthoDB" id="9803892at2"/>
<evidence type="ECO:0000256" key="1">
    <source>
        <dbReference type="ARBA" id="ARBA00004781"/>
    </source>
</evidence>
<name>F6DD08_THICA</name>
<dbReference type="InterPro" id="IPR029903">
    <property type="entry name" value="RmlD-like-bd"/>
</dbReference>
<feature type="domain" description="RmlD-like substrate binding" evidence="8">
    <location>
        <begin position="268"/>
        <end position="347"/>
    </location>
</feature>
<accession>F6DD08</accession>
<feature type="compositionally biased region" description="Low complexity" evidence="7">
    <location>
        <begin position="229"/>
        <end position="242"/>
    </location>
</feature>
<dbReference type="RefSeq" id="WP_013835521.1">
    <property type="nucleotide sequence ID" value="NC_015581.1"/>
</dbReference>
<keyword evidence="6 9" id="KW-0560">Oxidoreductase</keyword>